<reference evidence="2 3" key="1">
    <citation type="submission" date="2015-03" db="EMBL/GenBank/DDBJ databases">
        <authorList>
            <person name="Hassan Y.I."/>
            <person name="Lepp D."/>
            <person name="Li X.-Z."/>
            <person name="Zhou T."/>
        </authorList>
    </citation>
    <scope>NUCLEOTIDE SEQUENCE [LARGE SCALE GENOMIC DNA]</scope>
    <source>
        <strain evidence="2 3">BD-c194</strain>
    </source>
</reference>
<feature type="transmembrane region" description="Helical" evidence="1">
    <location>
        <begin position="111"/>
        <end position="130"/>
    </location>
</feature>
<dbReference type="InterPro" id="IPR049713">
    <property type="entry name" value="Pr6Pr-like"/>
</dbReference>
<keyword evidence="1" id="KW-1133">Transmembrane helix</keyword>
<dbReference type="NCBIfam" id="NF038065">
    <property type="entry name" value="Pr6Pr"/>
    <property type="match status" value="1"/>
</dbReference>
<feature type="transmembrane region" description="Helical" evidence="1">
    <location>
        <begin position="79"/>
        <end position="99"/>
    </location>
</feature>
<dbReference type="Proteomes" id="UP000033632">
    <property type="component" value="Unassembled WGS sequence"/>
</dbReference>
<dbReference type="STRING" id="443610.VE25_17285"/>
<gene>
    <name evidence="2" type="ORF">VE25_17285</name>
</gene>
<evidence type="ECO:0008006" key="4">
    <source>
        <dbReference type="Google" id="ProtNLM"/>
    </source>
</evidence>
<sequence length="214" mass="23606">MTIGVPKLLTYLGLLVGAFGLVLQFAISIPSYLAAGRWLPDALITFFSFYTILTNIALVLIYLSQVTAIGWLRPFRSPVVRAMMVAVMVLVCGFYHLLLADLWDPEGLFRVADVTLHYVTPILYLVWWLFAHRHGELGYTDIPAMLLPTLVYFLWVLARGAVVGEYPYPVLAANELGYGAVVVNALFIAAFLAVGSMLVIAVDRLLAGRQAIAE</sequence>
<dbReference type="RefSeq" id="WP_046109908.1">
    <property type="nucleotide sequence ID" value="NZ_JZEX01000147.1"/>
</dbReference>
<keyword evidence="1" id="KW-0472">Membrane</keyword>
<dbReference type="AlphaFoldDB" id="A0A0F5FNS2"/>
<feature type="transmembrane region" description="Helical" evidence="1">
    <location>
        <begin position="142"/>
        <end position="158"/>
    </location>
</feature>
<feature type="transmembrane region" description="Helical" evidence="1">
    <location>
        <begin position="178"/>
        <end position="202"/>
    </location>
</feature>
<comment type="caution">
    <text evidence="2">The sequence shown here is derived from an EMBL/GenBank/DDBJ whole genome shotgun (WGS) entry which is preliminary data.</text>
</comment>
<dbReference type="PATRIC" id="fig|443610.3.peg.1757"/>
<feature type="transmembrane region" description="Helical" evidence="1">
    <location>
        <begin position="12"/>
        <end position="35"/>
    </location>
</feature>
<protein>
    <recommendedName>
        <fullName evidence="4">Pr6Pr family membrane protein</fullName>
    </recommendedName>
</protein>
<keyword evidence="1" id="KW-0812">Transmembrane</keyword>
<feature type="transmembrane region" description="Helical" evidence="1">
    <location>
        <begin position="47"/>
        <end position="72"/>
    </location>
</feature>
<organism evidence="2 3">
    <name type="scientific">Devosia geojensis</name>
    <dbReference type="NCBI Taxonomy" id="443610"/>
    <lineage>
        <taxon>Bacteria</taxon>
        <taxon>Pseudomonadati</taxon>
        <taxon>Pseudomonadota</taxon>
        <taxon>Alphaproteobacteria</taxon>
        <taxon>Hyphomicrobiales</taxon>
        <taxon>Devosiaceae</taxon>
        <taxon>Devosia</taxon>
    </lineage>
</organism>
<name>A0A0F5FNS2_9HYPH</name>
<dbReference type="EMBL" id="JZEX01000147">
    <property type="protein sequence ID" value="KKB10496.1"/>
    <property type="molecule type" value="Genomic_DNA"/>
</dbReference>
<evidence type="ECO:0000256" key="1">
    <source>
        <dbReference type="SAM" id="Phobius"/>
    </source>
</evidence>
<keyword evidence="3" id="KW-1185">Reference proteome</keyword>
<accession>A0A0F5FNS2</accession>
<proteinExistence type="predicted"/>
<evidence type="ECO:0000313" key="3">
    <source>
        <dbReference type="Proteomes" id="UP000033632"/>
    </source>
</evidence>
<dbReference type="OrthoDB" id="9809977at2"/>
<evidence type="ECO:0000313" key="2">
    <source>
        <dbReference type="EMBL" id="KKB10496.1"/>
    </source>
</evidence>